<dbReference type="EC" id="4.6.1.12" evidence="10"/>
<dbReference type="GO" id="GO:0016114">
    <property type="term" value="P:terpenoid biosynthetic process"/>
    <property type="evidence" value="ECO:0007669"/>
    <property type="project" value="InterPro"/>
</dbReference>
<feature type="binding site" evidence="10">
    <location>
        <position position="380"/>
    </location>
    <ligand>
        <name>4-CDP-2-C-methyl-D-erythritol 2-phosphate</name>
        <dbReference type="ChEBI" id="CHEBI:57919"/>
    </ligand>
</feature>
<evidence type="ECO:0000256" key="10">
    <source>
        <dbReference type="HAMAP-Rule" id="MF_01520"/>
    </source>
</evidence>
<evidence type="ECO:0000313" key="12">
    <source>
        <dbReference type="EMBL" id="SDN21478.1"/>
    </source>
</evidence>
<feature type="binding site" evidence="10">
    <location>
        <begin position="302"/>
        <end position="306"/>
    </location>
    <ligand>
        <name>4-CDP-2-C-methyl-D-erythritol 2-phosphate</name>
        <dbReference type="ChEBI" id="CHEBI:57919"/>
    </ligand>
</feature>
<dbReference type="HAMAP" id="MF_00108">
    <property type="entry name" value="IspD"/>
    <property type="match status" value="1"/>
</dbReference>
<evidence type="ECO:0000259" key="11">
    <source>
        <dbReference type="Pfam" id="PF02542"/>
    </source>
</evidence>
<feature type="domain" description="2-C-methyl-D-erythritol 2,4-cyclodiphosphate synthase" evidence="11">
    <location>
        <begin position="243"/>
        <end position="393"/>
    </location>
</feature>
<dbReference type="EC" id="2.7.7.60" evidence="10"/>
<evidence type="ECO:0000256" key="9">
    <source>
        <dbReference type="ARBA" id="ARBA00023268"/>
    </source>
</evidence>
<dbReference type="EMBL" id="FNIN01000001">
    <property type="protein sequence ID" value="SDN21478.1"/>
    <property type="molecule type" value="Genomic_DNA"/>
</dbReference>
<dbReference type="PANTHER" id="PTHR43181:SF1">
    <property type="entry name" value="2-C-METHYL-D-ERYTHRITOL 2,4-CYCLODIPHOSPHATE SYNTHASE, CHLOROPLASTIC"/>
    <property type="match status" value="1"/>
</dbReference>
<evidence type="ECO:0000256" key="2">
    <source>
        <dbReference type="ARBA" id="ARBA00001968"/>
    </source>
</evidence>
<feature type="site" description="Transition state stabilizer" evidence="10">
    <location>
        <position position="275"/>
    </location>
</feature>
<dbReference type="NCBIfam" id="TIGR00453">
    <property type="entry name" value="ispD"/>
    <property type="match status" value="1"/>
</dbReference>
<dbReference type="OrthoDB" id="9804336at2"/>
<dbReference type="SUPFAM" id="SSF69765">
    <property type="entry name" value="IpsF-like"/>
    <property type="match status" value="1"/>
</dbReference>
<dbReference type="RefSeq" id="WP_092061602.1">
    <property type="nucleotide sequence ID" value="NZ_FNIN01000001.1"/>
</dbReference>
<dbReference type="Gene3D" id="3.30.1330.50">
    <property type="entry name" value="2-C-methyl-D-erythritol 2,4-cyclodiphosphate synthase"/>
    <property type="match status" value="1"/>
</dbReference>
<feature type="binding site" evidence="10">
    <location>
        <position position="383"/>
    </location>
    <ligand>
        <name>4-CDP-2-C-methyl-D-erythritol 2-phosphate</name>
        <dbReference type="ChEBI" id="CHEBI:57919"/>
    </ligand>
</feature>
<proteinExistence type="inferred from homology"/>
<dbReference type="SUPFAM" id="SSF53448">
    <property type="entry name" value="Nucleotide-diphospho-sugar transferases"/>
    <property type="match status" value="1"/>
</dbReference>
<evidence type="ECO:0000256" key="8">
    <source>
        <dbReference type="ARBA" id="ARBA00023239"/>
    </source>
</evidence>
<feature type="binding site" evidence="10">
    <location>
        <position position="251"/>
    </location>
    <ligand>
        <name>a divalent metal cation</name>
        <dbReference type="ChEBI" id="CHEBI:60240"/>
    </ligand>
</feature>
<dbReference type="UniPathway" id="UPA00056">
    <property type="reaction ID" value="UER00093"/>
</dbReference>
<feature type="binding site" evidence="10">
    <location>
        <begin position="249"/>
        <end position="251"/>
    </location>
    <ligand>
        <name>4-CDP-2-C-methyl-D-erythritol 2-phosphate</name>
        <dbReference type="ChEBI" id="CHEBI:57919"/>
    </ligand>
</feature>
<dbReference type="GO" id="GO:0050518">
    <property type="term" value="F:2-C-methyl-D-erythritol 4-phosphate cytidylyltransferase activity"/>
    <property type="evidence" value="ECO:0007669"/>
    <property type="project" value="UniProtKB-UniRule"/>
</dbReference>
<keyword evidence="6 10" id="KW-0479">Metal-binding</keyword>
<evidence type="ECO:0000256" key="3">
    <source>
        <dbReference type="ARBA" id="ARBA00004709"/>
    </source>
</evidence>
<dbReference type="Pfam" id="PF01128">
    <property type="entry name" value="IspD"/>
    <property type="match status" value="1"/>
</dbReference>
<dbReference type="STRING" id="206665.SAMN04488516_10155"/>
<keyword evidence="4 10" id="KW-0808">Transferase</keyword>
<organism evidence="12 13">
    <name type="scientific">Desulfonauticus submarinus</name>
    <dbReference type="NCBI Taxonomy" id="206665"/>
    <lineage>
        <taxon>Bacteria</taxon>
        <taxon>Pseudomonadati</taxon>
        <taxon>Thermodesulfobacteriota</taxon>
        <taxon>Desulfovibrionia</taxon>
        <taxon>Desulfovibrionales</taxon>
        <taxon>Desulfonauticaceae</taxon>
        <taxon>Desulfonauticus</taxon>
    </lineage>
</organism>
<dbReference type="NCBIfam" id="TIGR00151">
    <property type="entry name" value="ispF"/>
    <property type="match status" value="1"/>
</dbReference>
<feature type="site" description="Positions MEP for the nucleophilic attack" evidence="10">
    <location>
        <position position="224"/>
    </location>
</feature>
<dbReference type="Gene3D" id="3.90.550.10">
    <property type="entry name" value="Spore Coat Polysaccharide Biosynthesis Protein SpsA, Chain A"/>
    <property type="match status" value="1"/>
</dbReference>
<evidence type="ECO:0000313" key="13">
    <source>
        <dbReference type="Proteomes" id="UP000199602"/>
    </source>
</evidence>
<dbReference type="FunFam" id="3.90.550.10:FF:000003">
    <property type="entry name" value="2-C-methyl-D-erythritol 4-phosphate cytidylyltransferase"/>
    <property type="match status" value="1"/>
</dbReference>
<dbReference type="InterPro" id="IPR026596">
    <property type="entry name" value="IspD/F"/>
</dbReference>
<reference evidence="12 13" key="1">
    <citation type="submission" date="2016-10" db="EMBL/GenBank/DDBJ databases">
        <authorList>
            <person name="de Groot N.N."/>
        </authorList>
    </citation>
    <scope>NUCLEOTIDE SEQUENCE [LARGE SCALE GENOMIC DNA]</scope>
    <source>
        <strain evidence="12 13">DSM 15269</strain>
    </source>
</reference>
<evidence type="ECO:0000256" key="6">
    <source>
        <dbReference type="ARBA" id="ARBA00022723"/>
    </source>
</evidence>
<feature type="region of interest" description="2-C-methyl-D-erythritol 4-phosphate cytidylyltransferase" evidence="10">
    <location>
        <begin position="1"/>
        <end position="242"/>
    </location>
</feature>
<keyword evidence="9 10" id="KW-0511">Multifunctional enzyme</keyword>
<keyword evidence="13" id="KW-1185">Reference proteome</keyword>
<keyword evidence="7 10" id="KW-0414">Isoprene biosynthesis</keyword>
<dbReference type="InterPro" id="IPR001228">
    <property type="entry name" value="IspD"/>
</dbReference>
<dbReference type="CDD" id="cd00554">
    <property type="entry name" value="MECDP_synthase"/>
    <property type="match status" value="1"/>
</dbReference>
<evidence type="ECO:0000256" key="5">
    <source>
        <dbReference type="ARBA" id="ARBA00022695"/>
    </source>
</evidence>
<dbReference type="CDD" id="cd02516">
    <property type="entry name" value="CDP-ME_synthetase"/>
    <property type="match status" value="1"/>
</dbReference>
<feature type="region of interest" description="2-C-methyl-D-erythritol 2,4-cyclodiphosphate synthase" evidence="10">
    <location>
        <begin position="243"/>
        <end position="404"/>
    </location>
</feature>
<comment type="pathway">
    <text evidence="3 10">Isoprenoid biosynthesis; isopentenyl diphosphate biosynthesis via DXP pathway; isopentenyl diphosphate from 1-deoxy-D-xylulose 5-phosphate: step 4/6.</text>
</comment>
<comment type="cofactor">
    <cofactor evidence="2 10">
        <name>a divalent metal cation</name>
        <dbReference type="ChEBI" id="CHEBI:60240"/>
    </cofactor>
</comment>
<feature type="site" description="Transition state stabilizer" evidence="10">
    <location>
        <position position="19"/>
    </location>
</feature>
<feature type="binding site" evidence="10">
    <location>
        <begin position="275"/>
        <end position="276"/>
    </location>
    <ligand>
        <name>4-CDP-2-C-methyl-D-erythritol 2-phosphate</name>
        <dbReference type="ChEBI" id="CHEBI:57919"/>
    </ligand>
</feature>
<dbReference type="PANTHER" id="PTHR43181">
    <property type="entry name" value="2-C-METHYL-D-ERYTHRITOL 2,4-CYCLODIPHOSPHATE SYNTHASE, CHLOROPLASTIC"/>
    <property type="match status" value="1"/>
</dbReference>
<accession>A0A1G9ZJH9</accession>
<dbReference type="InterPro" id="IPR020555">
    <property type="entry name" value="MECDP_synthase_CS"/>
</dbReference>
<gene>
    <name evidence="10" type="primary">ispDF</name>
    <name evidence="12" type="ORF">SAMN04488516_10155</name>
</gene>
<keyword evidence="8 10" id="KW-0456">Lyase</keyword>
<dbReference type="HAMAP" id="MF_01520">
    <property type="entry name" value="IspDF"/>
    <property type="match status" value="1"/>
</dbReference>
<evidence type="ECO:0000256" key="1">
    <source>
        <dbReference type="ARBA" id="ARBA00000200"/>
    </source>
</evidence>
<feature type="binding site" evidence="10">
    <location>
        <position position="249"/>
    </location>
    <ligand>
        <name>a divalent metal cation</name>
        <dbReference type="ChEBI" id="CHEBI:60240"/>
    </ligand>
</feature>
<dbReference type="Proteomes" id="UP000199602">
    <property type="component" value="Unassembled WGS sequence"/>
</dbReference>
<feature type="binding site" evidence="10">
    <location>
        <position position="283"/>
    </location>
    <ligand>
        <name>a divalent metal cation</name>
        <dbReference type="ChEBI" id="CHEBI:60240"/>
    </ligand>
</feature>
<dbReference type="InterPro" id="IPR036571">
    <property type="entry name" value="MECDP_synthase_sf"/>
</dbReference>
<dbReference type="HAMAP" id="MF_00107">
    <property type="entry name" value="IspF"/>
    <property type="match status" value="1"/>
</dbReference>
<comment type="similarity">
    <text evidence="10">In the C-terminal section; belongs to the IspF family.</text>
</comment>
<comment type="pathway">
    <text evidence="10">Isoprenoid biosynthesis; isopentenyl diphosphate biosynthesis via DXP pathway; isopentenyl diphosphate from 1-deoxy-D-xylulose 5-phosphate: step 2/6.</text>
</comment>
<feature type="site" description="Transition state stabilizer" evidence="10">
    <location>
        <position position="374"/>
    </location>
</feature>
<dbReference type="InterPro" id="IPR029044">
    <property type="entry name" value="Nucleotide-diphossugar_trans"/>
</dbReference>
<comment type="catalytic activity">
    <reaction evidence="10">
        <text>2-C-methyl-D-erythritol 4-phosphate + CTP + H(+) = 4-CDP-2-C-methyl-D-erythritol + diphosphate</text>
        <dbReference type="Rhea" id="RHEA:13429"/>
        <dbReference type="ChEBI" id="CHEBI:15378"/>
        <dbReference type="ChEBI" id="CHEBI:33019"/>
        <dbReference type="ChEBI" id="CHEBI:37563"/>
        <dbReference type="ChEBI" id="CHEBI:57823"/>
        <dbReference type="ChEBI" id="CHEBI:58262"/>
        <dbReference type="EC" id="2.7.7.60"/>
    </reaction>
</comment>
<dbReference type="Pfam" id="PF02542">
    <property type="entry name" value="YgbB"/>
    <property type="match status" value="1"/>
</dbReference>
<dbReference type="InterPro" id="IPR034683">
    <property type="entry name" value="IspD/TarI"/>
</dbReference>
<dbReference type="PROSITE" id="PS01350">
    <property type="entry name" value="ISPF"/>
    <property type="match status" value="1"/>
</dbReference>
<feature type="binding site" evidence="10">
    <location>
        <begin position="373"/>
        <end position="376"/>
    </location>
    <ligand>
        <name>4-CDP-2-C-methyl-D-erythritol 2-phosphate</name>
        <dbReference type="ChEBI" id="CHEBI:57919"/>
    </ligand>
</feature>
<comment type="function">
    <text evidence="10">Bifunctional enzyme that catalyzes the formation of 4-diphosphocytidyl-2-C-methyl-D-erythritol from CTP and 2-C-methyl-D-erythritol 4-phosphate (MEP) (IspD), and catalyzes the conversion of 4-diphosphocytidyl-2-C-methyl-D-erythritol 2-phosphate (CDP-ME2P) to 2-C-methyl-D-erythritol 2,4-cyclodiphosphate (ME-CPP) with a corresponding release of cytidine 5-monophosphate (CMP) (IspF).</text>
</comment>
<feature type="binding site" evidence="10">
    <location>
        <begin position="297"/>
        <end position="299"/>
    </location>
    <ligand>
        <name>4-CDP-2-C-methyl-D-erythritol 2-phosphate</name>
        <dbReference type="ChEBI" id="CHEBI:57919"/>
    </ligand>
</feature>
<feature type="site" description="Transition state stabilizer" evidence="10">
    <location>
        <position position="29"/>
    </location>
</feature>
<dbReference type="AlphaFoldDB" id="A0A1G9ZJH9"/>
<dbReference type="InterPro" id="IPR003526">
    <property type="entry name" value="MECDP_synthase"/>
</dbReference>
<dbReference type="GO" id="GO:0008685">
    <property type="term" value="F:2-C-methyl-D-erythritol 2,4-cyclodiphosphate synthase activity"/>
    <property type="evidence" value="ECO:0007669"/>
    <property type="project" value="UniProtKB-UniRule"/>
</dbReference>
<name>A0A1G9ZJH9_9BACT</name>
<dbReference type="GO" id="GO:0046872">
    <property type="term" value="F:metal ion binding"/>
    <property type="evidence" value="ECO:0007669"/>
    <property type="project" value="UniProtKB-KW"/>
</dbReference>
<sequence length="404" mass="44854">MPSINNLWSIVLAAGRSSRLRKTGIKQKKQFLEYKGFPLFVHSLVKFSSIPLIQGIVLVVSEEDFELVQTLLVSFDSRLNLKIPIVLAKGGELRQESVYNGLQCLPRECSHVFVHDAARPFFSSVLVDRILEKYISLENDEGVIPALQVKDTIKQVDQYGKVITTLKRCYLRSVQTPQLFSFELLKKAHDHARDKEIVGTDDASLVEEIGHSVCVVNGEEQNIKITTKEDLKMLAIPKQKVFITGFGYDVHKYGGDKPLILGGIPISNKIKVVAHSDGDVVFHALVDAILGCLGEGDIGELFPDSDKDNANLPSSIFVSEVLLLAEKKGFHFTHIDITIIAQVPKISPFKKQIQKNIANLIGLPIERVGLKATTEEGLGFTGRKEGIKAVVIVSGYFEFEEDNF</sequence>
<dbReference type="GO" id="GO:0019288">
    <property type="term" value="P:isopentenyl diphosphate biosynthetic process, methylerythritol 4-phosphate pathway"/>
    <property type="evidence" value="ECO:0007669"/>
    <property type="project" value="UniProtKB-UniRule"/>
</dbReference>
<feature type="site" description="Positions MEP for the nucleophilic attack" evidence="10">
    <location>
        <position position="168"/>
    </location>
</feature>
<evidence type="ECO:0000256" key="7">
    <source>
        <dbReference type="ARBA" id="ARBA00023229"/>
    </source>
</evidence>
<protein>
    <recommendedName>
        <fullName evidence="10">Bifunctional enzyme IspD/IspF</fullName>
    </recommendedName>
    <domain>
        <recommendedName>
            <fullName evidence="10">2-C-methyl-D-erythritol 4-phosphate cytidylyltransferase</fullName>
            <ecNumber evidence="10">2.7.7.60</ecNumber>
        </recommendedName>
        <alternativeName>
            <fullName evidence="10">4-diphosphocytidyl-2C-methyl-D-erythritol synthase</fullName>
        </alternativeName>
        <alternativeName>
            <fullName evidence="10">MEP cytidylyltransferase</fullName>
            <shortName evidence="10">MCT</shortName>
        </alternativeName>
    </domain>
    <domain>
        <recommendedName>
            <fullName evidence="10">2-C-methyl-D-erythritol 2,4-cyclodiphosphate synthase</fullName>
            <shortName evidence="10">MECDP-synthase</shortName>
            <shortName evidence="10">MECPP-synthase</shortName>
            <shortName evidence="10">MECPS</shortName>
            <ecNumber evidence="10">4.6.1.12</ecNumber>
        </recommendedName>
    </domain>
</protein>
<evidence type="ECO:0000256" key="4">
    <source>
        <dbReference type="ARBA" id="ARBA00022679"/>
    </source>
</evidence>
<comment type="similarity">
    <text evidence="10">In the N-terminal section; belongs to the IspD/TarI cytidylyltransferase family. IspD subfamily.</text>
</comment>
<keyword evidence="5 10" id="KW-0548">Nucleotidyltransferase</keyword>
<comment type="caution">
    <text evidence="10">Lacks conserved residue(s) required for the propagation of feature annotation.</text>
</comment>
<comment type="catalytic activity">
    <reaction evidence="1 10">
        <text>4-CDP-2-C-methyl-D-erythritol 2-phosphate = 2-C-methyl-D-erythritol 2,4-cyclic diphosphate + CMP</text>
        <dbReference type="Rhea" id="RHEA:23864"/>
        <dbReference type="ChEBI" id="CHEBI:57919"/>
        <dbReference type="ChEBI" id="CHEBI:58483"/>
        <dbReference type="ChEBI" id="CHEBI:60377"/>
        <dbReference type="EC" id="4.6.1.12"/>
    </reaction>
</comment>